<protein>
    <recommendedName>
        <fullName evidence="12">long-chain-fatty-acid--CoA ligase</fullName>
        <ecNumber evidence="12">6.2.1.3</ecNumber>
    </recommendedName>
    <alternativeName>
        <fullName evidence="14">Long-chain-fatty-acid--CoA ligase</fullName>
    </alternativeName>
</protein>
<comment type="catalytic activity">
    <reaction evidence="15">
        <text>tetracosanoate + ATP + CoA = tetracosanoyl-CoA + AMP + diphosphate</text>
        <dbReference type="Rhea" id="RHEA:33639"/>
        <dbReference type="ChEBI" id="CHEBI:30616"/>
        <dbReference type="ChEBI" id="CHEBI:31014"/>
        <dbReference type="ChEBI" id="CHEBI:33019"/>
        <dbReference type="ChEBI" id="CHEBI:57287"/>
        <dbReference type="ChEBI" id="CHEBI:65052"/>
        <dbReference type="ChEBI" id="CHEBI:456215"/>
    </reaction>
    <physiologicalReaction direction="left-to-right" evidence="15">
        <dbReference type="Rhea" id="RHEA:33640"/>
    </physiologicalReaction>
</comment>
<dbReference type="PROSITE" id="PS00455">
    <property type="entry name" value="AMP_BINDING"/>
    <property type="match status" value="1"/>
</dbReference>
<name>A0A8J1XTS2_OWEFU</name>
<dbReference type="FunFam" id="3.40.50.12780:FF:000005">
    <property type="entry name" value="Solute carrier family 27 member 6"/>
    <property type="match status" value="1"/>
</dbReference>
<dbReference type="AlphaFoldDB" id="A0A8J1XTS2"/>
<dbReference type="GO" id="GO:0044539">
    <property type="term" value="P:long-chain fatty acid import into cell"/>
    <property type="evidence" value="ECO:0007669"/>
    <property type="project" value="TreeGrafter"/>
</dbReference>
<keyword evidence="17" id="KW-1185">Reference proteome</keyword>
<evidence type="ECO:0000313" key="17">
    <source>
        <dbReference type="Proteomes" id="UP000749559"/>
    </source>
</evidence>
<dbReference type="OrthoDB" id="288590at2759"/>
<comment type="similarity">
    <text evidence="2">Belongs to the ATP-dependent AMP-binding enzyme family.</text>
</comment>
<comment type="catalytic activity">
    <reaction evidence="11">
        <text>a long-chain fatty acid + ATP + CoA = a long-chain fatty acyl-CoA + AMP + diphosphate</text>
        <dbReference type="Rhea" id="RHEA:15421"/>
        <dbReference type="ChEBI" id="CHEBI:30616"/>
        <dbReference type="ChEBI" id="CHEBI:33019"/>
        <dbReference type="ChEBI" id="CHEBI:57287"/>
        <dbReference type="ChEBI" id="CHEBI:57560"/>
        <dbReference type="ChEBI" id="CHEBI:83139"/>
        <dbReference type="ChEBI" id="CHEBI:456215"/>
        <dbReference type="EC" id="6.2.1.3"/>
    </reaction>
    <physiologicalReaction direction="left-to-right" evidence="11">
        <dbReference type="Rhea" id="RHEA:15422"/>
    </physiologicalReaction>
</comment>
<dbReference type="PANTHER" id="PTHR43107:SF22">
    <property type="entry name" value="VERY LONG-CHAIN ACYL-COA SYNTHETASE"/>
    <property type="match status" value="1"/>
</dbReference>
<dbReference type="Gene3D" id="3.30.300.30">
    <property type="match status" value="1"/>
</dbReference>
<dbReference type="GO" id="GO:0000166">
    <property type="term" value="F:nucleotide binding"/>
    <property type="evidence" value="ECO:0007669"/>
    <property type="project" value="UniProtKB-KW"/>
</dbReference>
<evidence type="ECO:0000256" key="3">
    <source>
        <dbReference type="ARBA" id="ARBA00022448"/>
    </source>
</evidence>
<dbReference type="NCBIfam" id="NF006134">
    <property type="entry name" value="PRK08279.1"/>
    <property type="match status" value="1"/>
</dbReference>
<evidence type="ECO:0000256" key="15">
    <source>
        <dbReference type="ARBA" id="ARBA00048666"/>
    </source>
</evidence>
<dbReference type="GO" id="GO:0005789">
    <property type="term" value="C:endoplasmic reticulum membrane"/>
    <property type="evidence" value="ECO:0007669"/>
    <property type="project" value="TreeGrafter"/>
</dbReference>
<keyword evidence="8" id="KW-0276">Fatty acid metabolism</keyword>
<evidence type="ECO:0000256" key="4">
    <source>
        <dbReference type="ARBA" id="ARBA00022475"/>
    </source>
</evidence>
<keyword evidence="3" id="KW-0813">Transport</keyword>
<evidence type="ECO:0000256" key="6">
    <source>
        <dbReference type="ARBA" id="ARBA00022692"/>
    </source>
</evidence>
<dbReference type="InterPro" id="IPR045851">
    <property type="entry name" value="AMP-bd_C_sf"/>
</dbReference>
<evidence type="ECO:0000256" key="7">
    <source>
        <dbReference type="ARBA" id="ARBA00022741"/>
    </source>
</evidence>
<keyword evidence="4" id="KW-1003">Cell membrane</keyword>
<keyword evidence="7" id="KW-0547">Nucleotide-binding</keyword>
<dbReference type="EMBL" id="CAIIXF020000010">
    <property type="protein sequence ID" value="CAH1796473.1"/>
    <property type="molecule type" value="Genomic_DNA"/>
</dbReference>
<dbReference type="FunFam" id="3.30.300.30:FF:000002">
    <property type="entry name" value="Long-chain fatty acid transport protein 1"/>
    <property type="match status" value="1"/>
</dbReference>
<accession>A0A8J1XTS2</accession>
<evidence type="ECO:0000256" key="5">
    <source>
        <dbReference type="ARBA" id="ARBA00022598"/>
    </source>
</evidence>
<evidence type="ECO:0000256" key="10">
    <source>
        <dbReference type="ARBA" id="ARBA00023136"/>
    </source>
</evidence>
<keyword evidence="5" id="KW-0436">Ligase</keyword>
<dbReference type="Gene3D" id="3.40.50.12780">
    <property type="entry name" value="N-terminal domain of ligase-like"/>
    <property type="match status" value="1"/>
</dbReference>
<keyword evidence="6" id="KW-0812">Transmembrane</keyword>
<keyword evidence="8" id="KW-0443">Lipid metabolism</keyword>
<evidence type="ECO:0000256" key="8">
    <source>
        <dbReference type="ARBA" id="ARBA00022832"/>
    </source>
</evidence>
<dbReference type="GO" id="GO:0004467">
    <property type="term" value="F:long-chain fatty acid-CoA ligase activity"/>
    <property type="evidence" value="ECO:0007669"/>
    <property type="project" value="UniProtKB-EC"/>
</dbReference>
<comment type="catalytic activity">
    <reaction evidence="13">
        <text>a very long-chain fatty acid + ATP + CoA = a very long-chain fatty acyl-CoA + AMP + diphosphate</text>
        <dbReference type="Rhea" id="RHEA:54536"/>
        <dbReference type="ChEBI" id="CHEBI:30616"/>
        <dbReference type="ChEBI" id="CHEBI:33019"/>
        <dbReference type="ChEBI" id="CHEBI:57287"/>
        <dbReference type="ChEBI" id="CHEBI:58950"/>
        <dbReference type="ChEBI" id="CHEBI:138261"/>
        <dbReference type="ChEBI" id="CHEBI:456215"/>
    </reaction>
    <physiologicalReaction direction="left-to-right" evidence="13">
        <dbReference type="Rhea" id="RHEA:54537"/>
    </physiologicalReaction>
</comment>
<evidence type="ECO:0000256" key="13">
    <source>
        <dbReference type="ARBA" id="ARBA00036527"/>
    </source>
</evidence>
<reference evidence="16" key="1">
    <citation type="submission" date="2022-03" db="EMBL/GenBank/DDBJ databases">
        <authorList>
            <person name="Martin C."/>
        </authorList>
    </citation>
    <scope>NUCLEOTIDE SEQUENCE</scope>
</reference>
<evidence type="ECO:0000256" key="12">
    <source>
        <dbReference type="ARBA" id="ARBA00026121"/>
    </source>
</evidence>
<dbReference type="EC" id="6.2.1.3" evidence="12"/>
<dbReference type="InterPro" id="IPR020845">
    <property type="entry name" value="AMP-binding_CS"/>
</dbReference>
<evidence type="ECO:0000256" key="9">
    <source>
        <dbReference type="ARBA" id="ARBA00022989"/>
    </source>
</evidence>
<evidence type="ECO:0000256" key="14">
    <source>
        <dbReference type="ARBA" id="ARBA00041297"/>
    </source>
</evidence>
<dbReference type="InterPro" id="IPR042099">
    <property type="entry name" value="ANL_N_sf"/>
</dbReference>
<evidence type="ECO:0000256" key="11">
    <source>
        <dbReference type="ARBA" id="ARBA00024484"/>
    </source>
</evidence>
<keyword evidence="9" id="KW-1133">Transmembrane helix</keyword>
<comment type="caution">
    <text evidence="16">The sequence shown here is derived from an EMBL/GenBank/DDBJ whole genome shotgun (WGS) entry which is preliminary data.</text>
</comment>
<evidence type="ECO:0000313" key="16">
    <source>
        <dbReference type="EMBL" id="CAH1796473.1"/>
    </source>
</evidence>
<evidence type="ECO:0000256" key="1">
    <source>
        <dbReference type="ARBA" id="ARBA00004651"/>
    </source>
</evidence>
<gene>
    <name evidence="16" type="ORF">OFUS_LOCUS20871</name>
</gene>
<evidence type="ECO:0000256" key="2">
    <source>
        <dbReference type="ARBA" id="ARBA00006432"/>
    </source>
</evidence>
<proteinExistence type="inferred from homology"/>
<dbReference type="Pfam" id="PF00501">
    <property type="entry name" value="AMP-binding"/>
    <property type="match status" value="1"/>
</dbReference>
<organism evidence="16 17">
    <name type="scientific">Owenia fusiformis</name>
    <name type="common">Polychaete worm</name>
    <dbReference type="NCBI Taxonomy" id="6347"/>
    <lineage>
        <taxon>Eukaryota</taxon>
        <taxon>Metazoa</taxon>
        <taxon>Spiralia</taxon>
        <taxon>Lophotrochozoa</taxon>
        <taxon>Annelida</taxon>
        <taxon>Polychaeta</taxon>
        <taxon>Sedentaria</taxon>
        <taxon>Canalipalpata</taxon>
        <taxon>Sabellida</taxon>
        <taxon>Oweniida</taxon>
        <taxon>Oweniidae</taxon>
        <taxon>Owenia</taxon>
    </lineage>
</organism>
<keyword evidence="10" id="KW-0472">Membrane</keyword>
<comment type="subcellular location">
    <subcellularLocation>
        <location evidence="1">Cell membrane</location>
        <topology evidence="1">Multi-pass membrane protein</topology>
    </subcellularLocation>
</comment>
<dbReference type="GO" id="GO:0005886">
    <property type="term" value="C:plasma membrane"/>
    <property type="evidence" value="ECO:0007669"/>
    <property type="project" value="UniProtKB-SubCell"/>
</dbReference>
<dbReference type="Proteomes" id="UP000749559">
    <property type="component" value="Unassembled WGS sequence"/>
</dbReference>
<dbReference type="GO" id="GO:0005324">
    <property type="term" value="F:long-chain fatty acid transmembrane transporter activity"/>
    <property type="evidence" value="ECO:0007669"/>
    <property type="project" value="TreeGrafter"/>
</dbReference>
<dbReference type="PANTHER" id="PTHR43107">
    <property type="entry name" value="LONG-CHAIN FATTY ACID TRANSPORT PROTEIN"/>
    <property type="match status" value="1"/>
</dbReference>
<dbReference type="SUPFAM" id="SSF56801">
    <property type="entry name" value="Acetyl-CoA synthetase-like"/>
    <property type="match status" value="1"/>
</dbReference>
<dbReference type="InterPro" id="IPR000873">
    <property type="entry name" value="AMP-dep_synth/lig_dom"/>
</dbReference>
<sequence length="634" mass="71361">MGALGCLFNFALWAGGLGGSVGLLLYLIIKYKAPWIALDLKYLAKLGKTKKKLMGYAAKHWTMVDIFEQRTRMYPNKTFLIFGDEKYTYSEMNDMANKAGHAALECGLRRGDIAAVMIYNEPMFLATYLGLMKIGVQTAFLNFNLRHKSLQHCYAVSNAKVLIVGKGDELLHAIQEIDSDIRSDDMKIYVQGHGDKTLEKGYLSFDDLYKKAPTNNINAKIRANIEMQDPACYIYTSGTTGLPKAAVVTHSKVFKGGNLIELCGMKHDDVLYTGLPLYHSAAALIGVGNVVEQGATLVLSPKFSASKFWDDCRKHKVTVIQYIGEICRYLLAQPKRSNDGNNEVRIAFGNGLRPDVWKDFQQRFNIKVIGEFYAATEGNGGFINTFNKFAAVGRSSPFTGLLFPTDFIKYSVEQDEPVRDENGFCIRCKAGETGLMICKIKRDTEYDGYMGKPELTEKKIITDVFKKGDKYFNSGDLMSRDEEYFVYFKDRIGDTFRWKGENVSTIEVSNVISDLDCVEDANVYGVEVPGHDGRAGMAAITMKDNNLPSEEQLKIIYAACEDLLPVYARPRFLRSIKEMIITATFKQKKVDLVEHGFDPSGIEDPLYFMDTTKATYVPMDQELYKRIVQGEFRV</sequence>